<dbReference type="InterPro" id="IPR036291">
    <property type="entry name" value="NAD(P)-bd_dom_sf"/>
</dbReference>
<dbReference type="SMART" id="SM00829">
    <property type="entry name" value="PKS_ER"/>
    <property type="match status" value="1"/>
</dbReference>
<dbReference type="OrthoDB" id="9785812at2"/>
<dbReference type="SUPFAM" id="SSF51735">
    <property type="entry name" value="NAD(P)-binding Rossmann-fold domains"/>
    <property type="match status" value="1"/>
</dbReference>
<dbReference type="InterPro" id="IPR051603">
    <property type="entry name" value="Zinc-ADH_QOR/CCCR"/>
</dbReference>
<reference evidence="4 5" key="1">
    <citation type="submission" date="2017-01" db="EMBL/GenBank/DDBJ databases">
        <authorList>
            <person name="Mah S.A."/>
            <person name="Swanson W.J."/>
            <person name="Moy G.W."/>
            <person name="Vacquier V.D."/>
        </authorList>
    </citation>
    <scope>NUCLEOTIDE SEQUENCE [LARGE SCALE GENOMIC DNA]</scope>
    <source>
        <strain evidence="4 5">DSM 11589</strain>
    </source>
</reference>
<keyword evidence="2" id="KW-0479">Metal-binding</keyword>
<evidence type="ECO:0000313" key="5">
    <source>
        <dbReference type="Proteomes" id="UP000185678"/>
    </source>
</evidence>
<dbReference type="Pfam" id="PF13602">
    <property type="entry name" value="ADH_zinc_N_2"/>
    <property type="match status" value="1"/>
</dbReference>
<protein>
    <recommendedName>
        <fullName evidence="2">Zinc-type alcohol dehydrogenase-like protein</fullName>
    </recommendedName>
</protein>
<dbReference type="RefSeq" id="WP_076401564.1">
    <property type="nucleotide sequence ID" value="NZ_FTOA01000006.1"/>
</dbReference>
<keyword evidence="2" id="KW-0560">Oxidoreductase</keyword>
<dbReference type="STRING" id="80876.SAMN05421779_106270"/>
<gene>
    <name evidence="4" type="ORF">SAMN05421779_106270</name>
</gene>
<evidence type="ECO:0000256" key="2">
    <source>
        <dbReference type="RuleBase" id="RU364000"/>
    </source>
</evidence>
<evidence type="ECO:0000259" key="3">
    <source>
        <dbReference type="SMART" id="SM00829"/>
    </source>
</evidence>
<organism evidence="4 5">
    <name type="scientific">Insolitispirillum peregrinum</name>
    <dbReference type="NCBI Taxonomy" id="80876"/>
    <lineage>
        <taxon>Bacteria</taxon>
        <taxon>Pseudomonadati</taxon>
        <taxon>Pseudomonadota</taxon>
        <taxon>Alphaproteobacteria</taxon>
        <taxon>Rhodospirillales</taxon>
        <taxon>Novispirillaceae</taxon>
        <taxon>Insolitispirillum</taxon>
    </lineage>
</organism>
<dbReference type="Proteomes" id="UP000185678">
    <property type="component" value="Unassembled WGS sequence"/>
</dbReference>
<name>A0A1N7PEQ3_9PROT</name>
<dbReference type="NCBIfam" id="TIGR02817">
    <property type="entry name" value="adh_fam_1"/>
    <property type="match status" value="1"/>
</dbReference>
<proteinExistence type="inferred from homology"/>
<feature type="domain" description="Enoyl reductase (ER)" evidence="3">
    <location>
        <begin position="21"/>
        <end position="345"/>
    </location>
</feature>
<dbReference type="PANTHER" id="PTHR44154">
    <property type="entry name" value="QUINONE OXIDOREDUCTASE"/>
    <property type="match status" value="1"/>
</dbReference>
<sequence>MRAVGYHTPGALNIELATGVASRRDDALVDIELATPVASGRDLLVAVKAVSVNPVDTKVRQGMAPEGSDWKVLGWDAAGVVVAVGEAVDGFAVGDEVYYAGALGRPGTNAEFHLVDERIVAKKPRSLDFADAAALPLTAITAWETLFDRLRVTAPVPGVAPALLVIGGAGGVGSIAIQIARAMTDLTIIATASRPETSDWCRSLGAHHVVDHSRPLAQEIATLALESPPAFVFSTTNTDMHVAAIAELIAPQGRFALIDDPAVLDINPFKRKSVSTHWEFMFTRSMFGTADIAAQGQLLADVARLVDAGAIRTTRTETFGTINAANLTRAHALIESGRARGKIVLEGFGA</sequence>
<dbReference type="EMBL" id="FTOA01000006">
    <property type="protein sequence ID" value="SIT09123.1"/>
    <property type="molecule type" value="Genomic_DNA"/>
</dbReference>
<dbReference type="InterPro" id="IPR014182">
    <property type="entry name" value="ADH_Zn_typ-1"/>
</dbReference>
<dbReference type="SUPFAM" id="SSF50129">
    <property type="entry name" value="GroES-like"/>
    <property type="match status" value="1"/>
</dbReference>
<dbReference type="CDD" id="cd08252">
    <property type="entry name" value="AL_MDR"/>
    <property type="match status" value="1"/>
</dbReference>
<keyword evidence="2" id="KW-0862">Zinc</keyword>
<dbReference type="GO" id="GO:0008270">
    <property type="term" value="F:zinc ion binding"/>
    <property type="evidence" value="ECO:0007669"/>
    <property type="project" value="InterPro"/>
</dbReference>
<dbReference type="Gene3D" id="3.90.180.10">
    <property type="entry name" value="Medium-chain alcohol dehydrogenases, catalytic domain"/>
    <property type="match status" value="1"/>
</dbReference>
<dbReference type="InterPro" id="IPR011032">
    <property type="entry name" value="GroES-like_sf"/>
</dbReference>
<accession>A0A1N7PEQ3</accession>
<dbReference type="Pfam" id="PF08240">
    <property type="entry name" value="ADH_N"/>
    <property type="match status" value="1"/>
</dbReference>
<dbReference type="Gene3D" id="3.40.50.720">
    <property type="entry name" value="NAD(P)-binding Rossmann-like Domain"/>
    <property type="match status" value="1"/>
</dbReference>
<keyword evidence="1" id="KW-0521">NADP</keyword>
<evidence type="ECO:0000313" key="4">
    <source>
        <dbReference type="EMBL" id="SIT09123.1"/>
    </source>
</evidence>
<keyword evidence="5" id="KW-1185">Reference proteome</keyword>
<evidence type="ECO:0000256" key="1">
    <source>
        <dbReference type="ARBA" id="ARBA00022857"/>
    </source>
</evidence>
<dbReference type="InterPro" id="IPR013154">
    <property type="entry name" value="ADH-like_N"/>
</dbReference>
<dbReference type="InterPro" id="IPR020843">
    <property type="entry name" value="ER"/>
</dbReference>
<dbReference type="AlphaFoldDB" id="A0A1N7PEQ3"/>
<dbReference type="GO" id="GO:0016491">
    <property type="term" value="F:oxidoreductase activity"/>
    <property type="evidence" value="ECO:0007669"/>
    <property type="project" value="UniProtKB-KW"/>
</dbReference>
<dbReference type="PANTHER" id="PTHR44154:SF1">
    <property type="entry name" value="QUINONE OXIDOREDUCTASE"/>
    <property type="match status" value="1"/>
</dbReference>
<comment type="similarity">
    <text evidence="2">Belongs to the zinc-containing alcohol dehydrogenase family. Quinone oxidoreductase subfamily.</text>
</comment>